<comment type="caution">
    <text evidence="2">The sequence shown here is derived from an EMBL/GenBank/DDBJ whole genome shotgun (WGS) entry which is preliminary data.</text>
</comment>
<organism evidence="2 3">
    <name type="scientific">Aspergillus rambellii</name>
    <dbReference type="NCBI Taxonomy" id="308745"/>
    <lineage>
        <taxon>Eukaryota</taxon>
        <taxon>Fungi</taxon>
        <taxon>Dikarya</taxon>
        <taxon>Ascomycota</taxon>
        <taxon>Pezizomycotina</taxon>
        <taxon>Eurotiomycetes</taxon>
        <taxon>Eurotiomycetidae</taxon>
        <taxon>Eurotiales</taxon>
        <taxon>Aspergillaceae</taxon>
        <taxon>Aspergillus</taxon>
        <taxon>Aspergillus subgen. Nidulantes</taxon>
    </lineage>
</organism>
<name>A0A0F8W772_9EURO</name>
<accession>A0A0F8W772</accession>
<keyword evidence="1" id="KW-0732">Signal</keyword>
<evidence type="ECO:0000256" key="1">
    <source>
        <dbReference type="SAM" id="SignalP"/>
    </source>
</evidence>
<dbReference type="Proteomes" id="UP000034291">
    <property type="component" value="Unassembled WGS sequence"/>
</dbReference>
<reference evidence="2 3" key="1">
    <citation type="submission" date="2015-02" db="EMBL/GenBank/DDBJ databases">
        <title>Draft Genome Sequences of Two Closely-Related Aflatoxigenic Aspergillus Species Obtained from the Cote d'Ivoire.</title>
        <authorList>
            <person name="Moore G.G."/>
            <person name="Beltz S.B."/>
            <person name="Mack B.M."/>
        </authorList>
    </citation>
    <scope>NUCLEOTIDE SEQUENCE [LARGE SCALE GENOMIC DNA]</scope>
    <source>
        <strain evidence="2 3">SRRC1468</strain>
    </source>
</reference>
<dbReference type="OrthoDB" id="4292214at2759"/>
<gene>
    <name evidence="2" type="ORF">ARAM_000834</name>
</gene>
<sequence>MKSLLLFTLITTTALSHPLSTTAITTTTPSTAISDFSIPVSISIPAQATQAAANAAKTKANPASSKIHSTEALAHQIGAFIAHQDADGSSLNPQACPPSHRSKQCCTSVNGMTQDVENELSDVVPLLTDMQVSSILGVQCTAMTAEEPNTDCLDSVMCCHADPKQGGGTQSLLQSSCLPYNEAIADQDNAIAESETQAAASGTPKRKAIAIHVLTEALVDTATTPVHLPPADVEAESGMIPEALAAQDIDHYSHPGRKVEGNLEAFLPQENHRSWASRVAAEAKHPGNSKVGVAELAFLGESCADQSEGIAFDGEVEETTEELVAAVR</sequence>
<feature type="chain" id="PRO_5002529181" description="Hydrophobin" evidence="1">
    <location>
        <begin position="17"/>
        <end position="328"/>
    </location>
</feature>
<evidence type="ECO:0008006" key="4">
    <source>
        <dbReference type="Google" id="ProtNLM"/>
    </source>
</evidence>
<dbReference type="AlphaFoldDB" id="A0A0F8W772"/>
<evidence type="ECO:0000313" key="3">
    <source>
        <dbReference type="Proteomes" id="UP000034291"/>
    </source>
</evidence>
<keyword evidence="3" id="KW-1185">Reference proteome</keyword>
<protein>
    <recommendedName>
        <fullName evidence="4">Hydrophobin</fullName>
    </recommendedName>
</protein>
<proteinExistence type="predicted"/>
<dbReference type="EMBL" id="JZBS01003756">
    <property type="protein sequence ID" value="KKK13715.1"/>
    <property type="molecule type" value="Genomic_DNA"/>
</dbReference>
<feature type="signal peptide" evidence="1">
    <location>
        <begin position="1"/>
        <end position="16"/>
    </location>
</feature>
<evidence type="ECO:0000313" key="2">
    <source>
        <dbReference type="EMBL" id="KKK13715.1"/>
    </source>
</evidence>